<dbReference type="GO" id="GO:0005524">
    <property type="term" value="F:ATP binding"/>
    <property type="evidence" value="ECO:0007669"/>
    <property type="project" value="UniProtKB-KW"/>
</dbReference>
<reference evidence="7 8" key="1">
    <citation type="submission" date="2018-10" db="EMBL/GenBank/DDBJ databases">
        <title>Thermophilic Lithotrophy and Phototrophy in an Intertidal, Iron-rich, Geothermal Spring.</title>
        <authorList>
            <person name="Ward L.M."/>
            <person name="Idei A."/>
            <person name="Nakagawa M."/>
            <person name="Ueno Y."/>
            <person name="Fischer W."/>
            <person name="Mcglynn S.E."/>
        </authorList>
    </citation>
    <scope>NUCLEOTIDE SEQUENCE [LARGE SCALE GENOMIC DNA]</scope>
    <source>
        <strain evidence="7">J137</strain>
    </source>
</reference>
<feature type="binding site" evidence="5">
    <location>
        <position position="377"/>
    </location>
    <ligand>
        <name>Mg(2+)</name>
        <dbReference type="ChEBI" id="CHEBI:18420"/>
    </ligand>
</feature>
<comment type="subunit">
    <text evidence="5">Homodimer.</text>
</comment>
<evidence type="ECO:0000256" key="5">
    <source>
        <dbReference type="HAMAP-Rule" id="MF_00020"/>
    </source>
</evidence>
<dbReference type="SUPFAM" id="SSF53067">
    <property type="entry name" value="Actin-like ATPase domain"/>
    <property type="match status" value="2"/>
</dbReference>
<name>A0A3M0YYG8_9BACT</name>
<accession>A0A3M0YYG8</accession>
<feature type="active site" description="Proton donor/acceptor" evidence="5">
    <location>
        <position position="139"/>
    </location>
</feature>
<keyword evidence="5" id="KW-0963">Cytoplasm</keyword>
<keyword evidence="3 5" id="KW-0418">Kinase</keyword>
<evidence type="ECO:0000256" key="2">
    <source>
        <dbReference type="ARBA" id="ARBA00022741"/>
    </source>
</evidence>
<proteinExistence type="inferred from homology"/>
<feature type="site" description="Transition state stabilizer" evidence="5">
    <location>
        <position position="171"/>
    </location>
</feature>
<feature type="binding site" evidence="5">
    <location>
        <begin position="199"/>
        <end position="203"/>
    </location>
    <ligand>
        <name>ATP</name>
        <dbReference type="ChEBI" id="CHEBI:30616"/>
    </ligand>
</feature>
<feature type="binding site" evidence="5">
    <location>
        <position position="14"/>
    </location>
    <ligand>
        <name>ATP</name>
        <dbReference type="ChEBI" id="CHEBI:30616"/>
    </ligand>
</feature>
<dbReference type="AlphaFoldDB" id="A0A3M0YYG8"/>
<dbReference type="HAMAP" id="MF_00020">
    <property type="entry name" value="Acetate_kinase"/>
    <property type="match status" value="1"/>
</dbReference>
<comment type="catalytic activity">
    <reaction evidence="5">
        <text>acetate + ATP = acetyl phosphate + ADP</text>
        <dbReference type="Rhea" id="RHEA:11352"/>
        <dbReference type="ChEBI" id="CHEBI:22191"/>
        <dbReference type="ChEBI" id="CHEBI:30089"/>
        <dbReference type="ChEBI" id="CHEBI:30616"/>
        <dbReference type="ChEBI" id="CHEBI:456216"/>
        <dbReference type="EC" id="2.7.2.1"/>
    </reaction>
</comment>
<evidence type="ECO:0000256" key="1">
    <source>
        <dbReference type="ARBA" id="ARBA00022679"/>
    </source>
</evidence>
<protein>
    <recommendedName>
        <fullName evidence="5">Acetate kinase</fullName>
        <ecNumber evidence="5">2.7.2.1</ecNumber>
    </recommendedName>
    <alternativeName>
        <fullName evidence="5">Acetokinase</fullName>
    </alternativeName>
</protein>
<dbReference type="Pfam" id="PF00871">
    <property type="entry name" value="Acetate_kinase"/>
    <property type="match status" value="1"/>
</dbReference>
<dbReference type="PIRSF" id="PIRSF000722">
    <property type="entry name" value="Acetate_prop_kin"/>
    <property type="match status" value="1"/>
</dbReference>
<comment type="caution">
    <text evidence="7">The sequence shown here is derived from an EMBL/GenBank/DDBJ whole genome shotgun (WGS) entry which is preliminary data.</text>
</comment>
<keyword evidence="1 5" id="KW-0808">Transferase</keyword>
<evidence type="ECO:0000256" key="3">
    <source>
        <dbReference type="ARBA" id="ARBA00022777"/>
    </source>
</evidence>
<dbReference type="UniPathway" id="UPA00340">
    <property type="reaction ID" value="UER00458"/>
</dbReference>
<comment type="caution">
    <text evidence="5">Lacks conserved residue(s) required for the propagation of feature annotation.</text>
</comment>
<gene>
    <name evidence="5" type="primary">ackA</name>
    <name evidence="7" type="ORF">D6810_02015</name>
</gene>
<dbReference type="GO" id="GO:0006083">
    <property type="term" value="P:acetate metabolic process"/>
    <property type="evidence" value="ECO:0007669"/>
    <property type="project" value="TreeGrafter"/>
</dbReference>
<dbReference type="PANTHER" id="PTHR21060:SF15">
    <property type="entry name" value="ACETATE KINASE-RELATED"/>
    <property type="match status" value="1"/>
</dbReference>
<comment type="cofactor">
    <cofactor evidence="5">
        <name>Mg(2+)</name>
        <dbReference type="ChEBI" id="CHEBI:18420"/>
    </cofactor>
    <cofactor evidence="5">
        <name>Mn(2+)</name>
        <dbReference type="ChEBI" id="CHEBI:29035"/>
    </cofactor>
    <text evidence="5">Mg(2+). Can also accept Mn(2+).</text>
</comment>
<keyword evidence="5" id="KW-0460">Magnesium</keyword>
<comment type="similarity">
    <text evidence="5 6">Belongs to the acetokinase family.</text>
</comment>
<comment type="pathway">
    <text evidence="5">Metabolic intermediate biosynthesis; acetyl-CoA biosynthesis; acetyl-CoA from acetate: step 1/2.</text>
</comment>
<evidence type="ECO:0000313" key="8">
    <source>
        <dbReference type="Proteomes" id="UP000269410"/>
    </source>
</evidence>
<keyword evidence="4 5" id="KW-0067">ATP-binding</keyword>
<keyword evidence="2 5" id="KW-0547">Nucleotide-binding</keyword>
<dbReference type="InterPro" id="IPR043129">
    <property type="entry name" value="ATPase_NBD"/>
</dbReference>
<dbReference type="PANTHER" id="PTHR21060">
    <property type="entry name" value="ACETATE KINASE"/>
    <property type="match status" value="1"/>
</dbReference>
<dbReference type="InterPro" id="IPR000890">
    <property type="entry name" value="Aliphatic_acid_kin_short-chain"/>
</dbReference>
<comment type="subcellular location">
    <subcellularLocation>
        <location evidence="5">Cytoplasm</location>
    </subcellularLocation>
</comment>
<dbReference type="GO" id="GO:0008776">
    <property type="term" value="F:acetate kinase activity"/>
    <property type="evidence" value="ECO:0007669"/>
    <property type="project" value="UniProtKB-UniRule"/>
</dbReference>
<dbReference type="PRINTS" id="PR00471">
    <property type="entry name" value="ACETATEKNASE"/>
</dbReference>
<keyword evidence="5" id="KW-0479">Metal-binding</keyword>
<evidence type="ECO:0000256" key="6">
    <source>
        <dbReference type="RuleBase" id="RU003835"/>
    </source>
</evidence>
<feature type="binding site" evidence="5">
    <location>
        <position position="81"/>
    </location>
    <ligand>
        <name>substrate</name>
    </ligand>
</feature>
<evidence type="ECO:0000256" key="4">
    <source>
        <dbReference type="ARBA" id="ARBA00022840"/>
    </source>
</evidence>
<feature type="binding site" evidence="5">
    <location>
        <position position="7"/>
    </location>
    <ligand>
        <name>Mg(2+)</name>
        <dbReference type="ChEBI" id="CHEBI:18420"/>
    </ligand>
</feature>
<evidence type="ECO:0000313" key="7">
    <source>
        <dbReference type="EMBL" id="RMD77092.1"/>
    </source>
</evidence>
<sequence length="390" mass="44026">MKIFVFNSGSSSLKVSVFKKNRDRFEVVKRIEAKNRDTIYTVTDGSTEFEISSWDDRLQECLNYLKSLGYIIDSESVVLHRLVHGLDLNKSIARVNSELLSILEEKSQLIAPLHNPSAIEIIKRLMLDYPDSDNFVCFDTFFGFTIPRENYLYGLPKEISESIGVRKYLFHGISYSYISDQLRNINEEYFLSKKIVICHLGSGSSVCAIKHLQALDGSFGFSPMENLLSSTRVGELDVDAYRFIKHLKNLSDTELLNILNFKSGLLALSGYSSDMKVLVDDYSLNSNAKLAVDVYVSSVAKYIYQMVCSLGGLDILIFTGGIGQNSEKIRQMICGLLTVFRINLTDTTNQVDIQNKGIIKVSNDTSDVEVYIAETKEDEQMVKIYTNLNT</sequence>
<dbReference type="GO" id="GO:0000287">
    <property type="term" value="F:magnesium ion binding"/>
    <property type="evidence" value="ECO:0007669"/>
    <property type="project" value="UniProtKB-UniRule"/>
</dbReference>
<dbReference type="Gene3D" id="3.30.420.40">
    <property type="match status" value="2"/>
</dbReference>
<feature type="site" description="Transition state stabilizer" evidence="5">
    <location>
        <position position="232"/>
    </location>
</feature>
<organism evidence="7 8">
    <name type="scientific">Candidatus Dojkabacteria bacterium</name>
    <dbReference type="NCBI Taxonomy" id="2099670"/>
    <lineage>
        <taxon>Bacteria</taxon>
        <taxon>Candidatus Dojkabacteria</taxon>
    </lineage>
</organism>
<comment type="function">
    <text evidence="5">Catalyzes the formation of acetyl phosphate from acetate and ATP. Can also catalyze the reverse reaction.</text>
</comment>
<dbReference type="GO" id="GO:0006085">
    <property type="term" value="P:acetyl-CoA biosynthetic process"/>
    <property type="evidence" value="ECO:0007669"/>
    <property type="project" value="UniProtKB-UniRule"/>
</dbReference>
<dbReference type="InterPro" id="IPR004372">
    <property type="entry name" value="Ac/propionate_kinase"/>
</dbReference>
<dbReference type="EMBL" id="RFKV01000065">
    <property type="protein sequence ID" value="RMD77092.1"/>
    <property type="molecule type" value="Genomic_DNA"/>
</dbReference>
<dbReference type="GO" id="GO:0005737">
    <property type="term" value="C:cytoplasm"/>
    <property type="evidence" value="ECO:0007669"/>
    <property type="project" value="UniProtKB-SubCell"/>
</dbReference>
<dbReference type="EC" id="2.7.2.1" evidence="5"/>
<dbReference type="Proteomes" id="UP000269410">
    <property type="component" value="Unassembled WGS sequence"/>
</dbReference>